<feature type="chain" id="PRO_5023065769" description="pectin lyase" evidence="12">
    <location>
        <begin position="21"/>
        <end position="381"/>
    </location>
</feature>
<proteinExistence type="inferred from homology"/>
<dbReference type="GO" id="GO:0030570">
    <property type="term" value="F:pectate lyase activity"/>
    <property type="evidence" value="ECO:0007669"/>
    <property type="project" value="InterPro"/>
</dbReference>
<dbReference type="InterPro" id="IPR045032">
    <property type="entry name" value="PEL"/>
</dbReference>
<evidence type="ECO:0000256" key="5">
    <source>
        <dbReference type="ARBA" id="ARBA00023157"/>
    </source>
</evidence>
<evidence type="ECO:0000256" key="6">
    <source>
        <dbReference type="ARBA" id="ARBA00023180"/>
    </source>
</evidence>
<evidence type="ECO:0000256" key="7">
    <source>
        <dbReference type="ARBA" id="ARBA00023239"/>
    </source>
</evidence>
<sequence length="381" mass="40414">MKVALSAVFVACLSALQVSAQVKGTAFGFATGTVGGGNAKPQTPTSPAQLKQWLEDDVARVIMLDREYNFKGSDGTCTNCAGCIPTSYKCGNKAQLAIAVPGQTWCDSLPKTKVTYDKAALTPIQVKSNKSIVGVGSKGIIRGKGLRMANGVKQVIIQNVHITDLNPQYIWGGDAITLAGTDKIWVDHSKTSLIGRQHFVTGFSSSGGVTVSNHEFDGKTSWSSSCDGHHYWAILGYGKGDQITFANNYVHDTSGRSPKLEYNSVWHVYNNYWSNNSGHAFDVGEGAQAFIEGNVFENVKKTVEPNKAPGSIFAPTSANVGTCKSYLGRNCQPNIYSGGSPAIVGTQSGFLANFKNYKAPAAQSASSVKSQVVAHAGVGKI</sequence>
<evidence type="ECO:0000256" key="2">
    <source>
        <dbReference type="ARBA" id="ARBA00010980"/>
    </source>
</evidence>
<reference evidence="14 15" key="1">
    <citation type="submission" date="2018-03" db="EMBL/GenBank/DDBJ databases">
        <authorList>
            <person name="Guldener U."/>
        </authorList>
    </citation>
    <scope>NUCLEOTIDE SEQUENCE [LARGE SCALE GENOMIC DNA]</scope>
    <source>
        <strain evidence="14 15">DAOM196992</strain>
    </source>
</reference>
<protein>
    <recommendedName>
        <fullName evidence="10">pectin lyase</fullName>
        <ecNumber evidence="10">4.2.2.10</ecNumber>
    </recommendedName>
</protein>
<dbReference type="PANTHER" id="PTHR31683:SF67">
    <property type="entry name" value="PECTIN LYASE F-RELATED"/>
    <property type="match status" value="1"/>
</dbReference>
<keyword evidence="7 11" id="KW-0456">Lyase</keyword>
<gene>
    <name evidence="14" type="ORF">PSFLO_00240</name>
</gene>
<dbReference type="Proteomes" id="UP000323386">
    <property type="component" value="Unassembled WGS sequence"/>
</dbReference>
<dbReference type="GO" id="GO:0005576">
    <property type="term" value="C:extracellular region"/>
    <property type="evidence" value="ECO:0007669"/>
    <property type="project" value="UniProtKB-SubCell"/>
</dbReference>
<evidence type="ECO:0000256" key="3">
    <source>
        <dbReference type="ARBA" id="ARBA00022525"/>
    </source>
</evidence>
<dbReference type="EC" id="4.2.2.10" evidence="10"/>
<evidence type="ECO:0000256" key="10">
    <source>
        <dbReference type="ARBA" id="ARBA00039082"/>
    </source>
</evidence>
<evidence type="ECO:0000256" key="11">
    <source>
        <dbReference type="RuleBase" id="RU361173"/>
    </source>
</evidence>
<organism evidence="14 15">
    <name type="scientific">Pseudozyma flocculosa</name>
    <dbReference type="NCBI Taxonomy" id="84751"/>
    <lineage>
        <taxon>Eukaryota</taxon>
        <taxon>Fungi</taxon>
        <taxon>Dikarya</taxon>
        <taxon>Basidiomycota</taxon>
        <taxon>Ustilaginomycotina</taxon>
        <taxon>Ustilaginomycetes</taxon>
        <taxon>Ustilaginales</taxon>
        <taxon>Ustilaginaceae</taxon>
        <taxon>Pseudozyma</taxon>
    </lineage>
</organism>
<evidence type="ECO:0000313" key="14">
    <source>
        <dbReference type="EMBL" id="SPO34769.1"/>
    </source>
</evidence>
<keyword evidence="11" id="KW-0119">Carbohydrate metabolism</keyword>
<dbReference type="InterPro" id="IPR012334">
    <property type="entry name" value="Pectin_lyas_fold"/>
</dbReference>
<keyword evidence="15" id="KW-1185">Reference proteome</keyword>
<name>A0A5C3EUK1_9BASI</name>
<comment type="similarity">
    <text evidence="2 11">Belongs to the polysaccharide lyase 1 family.</text>
</comment>
<keyword evidence="4 12" id="KW-0732">Signal</keyword>
<evidence type="ECO:0000313" key="15">
    <source>
        <dbReference type="Proteomes" id="UP000323386"/>
    </source>
</evidence>
<keyword evidence="5" id="KW-1015">Disulfide bond</keyword>
<dbReference type="PANTHER" id="PTHR31683">
    <property type="entry name" value="PECTATE LYASE 18-RELATED"/>
    <property type="match status" value="1"/>
</dbReference>
<dbReference type="SUPFAM" id="SSF51126">
    <property type="entry name" value="Pectin lyase-like"/>
    <property type="match status" value="1"/>
</dbReference>
<dbReference type="InterPro" id="IPR011050">
    <property type="entry name" value="Pectin_lyase_fold/virulence"/>
</dbReference>
<evidence type="ECO:0000256" key="8">
    <source>
        <dbReference type="ARBA" id="ARBA00036818"/>
    </source>
</evidence>
<feature type="signal peptide" evidence="12">
    <location>
        <begin position="1"/>
        <end position="20"/>
    </location>
</feature>
<dbReference type="SMART" id="SM00656">
    <property type="entry name" value="Amb_all"/>
    <property type="match status" value="1"/>
</dbReference>
<evidence type="ECO:0000256" key="12">
    <source>
        <dbReference type="SAM" id="SignalP"/>
    </source>
</evidence>
<comment type="catalytic activity">
    <reaction evidence="8">
        <text>Eliminative cleavage of (1-&gt;4)-alpha-D-galacturonan methyl ester to give oligosaccharides with 4-deoxy-6-O-methyl-alpha-D-galact-4-enuronosyl groups at their non-reducing ends.</text>
        <dbReference type="EC" id="4.2.2.10"/>
    </reaction>
</comment>
<comment type="subcellular location">
    <subcellularLocation>
        <location evidence="1 11">Secreted</location>
    </subcellularLocation>
</comment>
<dbReference type="OrthoDB" id="1637350at2759"/>
<evidence type="ECO:0000256" key="4">
    <source>
        <dbReference type="ARBA" id="ARBA00022729"/>
    </source>
</evidence>
<comment type="function">
    <text evidence="9">Pectinolytic enzymes consist of four classes of enzymes: pectin lyase, polygalacturonase, pectin methylesterase and rhamnogalacturonase. Among pectinolytic enzymes, pectin lyase is the most important in depolymerization of pectin, since it cleaves internal glycosidic bonds of highly methylated pectins.</text>
</comment>
<feature type="domain" description="Pectate lyase" evidence="13">
    <location>
        <begin position="83"/>
        <end position="302"/>
    </location>
</feature>
<dbReference type="AlphaFoldDB" id="A0A5C3EUK1"/>
<dbReference type="EMBL" id="OOIP01000001">
    <property type="protein sequence ID" value="SPO34769.1"/>
    <property type="molecule type" value="Genomic_DNA"/>
</dbReference>
<dbReference type="GO" id="GO:0047490">
    <property type="term" value="F:pectin lyase activity"/>
    <property type="evidence" value="ECO:0007669"/>
    <property type="project" value="UniProtKB-EC"/>
</dbReference>
<dbReference type="FunFam" id="2.160.20.10:FF:000003">
    <property type="entry name" value="Pectin lyase F"/>
    <property type="match status" value="1"/>
</dbReference>
<dbReference type="Gene3D" id="2.160.20.10">
    <property type="entry name" value="Single-stranded right-handed beta-helix, Pectin lyase-like"/>
    <property type="match status" value="1"/>
</dbReference>
<dbReference type="InterPro" id="IPR002022">
    <property type="entry name" value="Pec_lyase"/>
</dbReference>
<evidence type="ECO:0000259" key="13">
    <source>
        <dbReference type="SMART" id="SM00656"/>
    </source>
</evidence>
<accession>A0A5C3EUK1</accession>
<dbReference type="Pfam" id="PF00544">
    <property type="entry name" value="Pectate_lyase_4"/>
    <property type="match status" value="1"/>
</dbReference>
<evidence type="ECO:0000256" key="1">
    <source>
        <dbReference type="ARBA" id="ARBA00004613"/>
    </source>
</evidence>
<evidence type="ECO:0000256" key="9">
    <source>
        <dbReference type="ARBA" id="ARBA00037631"/>
    </source>
</evidence>
<dbReference type="GO" id="GO:0000272">
    <property type="term" value="P:polysaccharide catabolic process"/>
    <property type="evidence" value="ECO:0007669"/>
    <property type="project" value="UniProtKB-KW"/>
</dbReference>
<keyword evidence="6" id="KW-0325">Glycoprotein</keyword>
<keyword evidence="3 11" id="KW-0964">Secreted</keyword>
<keyword evidence="11" id="KW-0624">Polysaccharide degradation</keyword>